<evidence type="ECO:0000313" key="3">
    <source>
        <dbReference type="Proteomes" id="UP000230750"/>
    </source>
</evidence>
<dbReference type="AlphaFoldDB" id="A0A2G8JHT4"/>
<dbReference type="Gene3D" id="2.120.10.30">
    <property type="entry name" value="TolB, C-terminal domain"/>
    <property type="match status" value="1"/>
</dbReference>
<proteinExistence type="predicted"/>
<keyword evidence="1" id="KW-1133">Transmembrane helix</keyword>
<accession>A0A2G8JHT4</accession>
<name>A0A2G8JHT4_STIJA</name>
<sequence length="284" mass="31524">MENEGNYLCIYGTLEEQSYSVITLHAIIPCVLEVQRGDDIECSMKGVRPEVNLEFIYPESSTPSPITLVGKTRIPENHGDAYDISIKSRVQITADADVRNITIVCRVIHSAMREHLMEAKAILTLGLSLVGQDSSKSATSHTVLLLLVIFPPVALVASFVYFFACKRRAKIIILLNNKIKSYKWDGVLVEEYTDVSGNFRPFAGAVFEEKLYVTDKTSKCILVFSTSLDYERNFGQDHLNRPRGITVCEEKGLLLVLNGGGEADAVISAFKPNGEYVIEIGQLQ</sequence>
<protein>
    <submittedName>
        <fullName evidence="2">Uncharacterized protein</fullName>
    </submittedName>
</protein>
<dbReference type="Proteomes" id="UP000230750">
    <property type="component" value="Unassembled WGS sequence"/>
</dbReference>
<feature type="transmembrane region" description="Helical" evidence="1">
    <location>
        <begin position="143"/>
        <end position="164"/>
    </location>
</feature>
<dbReference type="InterPro" id="IPR011042">
    <property type="entry name" value="6-blade_b-propeller_TolB-like"/>
</dbReference>
<evidence type="ECO:0000313" key="2">
    <source>
        <dbReference type="EMBL" id="PIK35312.1"/>
    </source>
</evidence>
<keyword evidence="3" id="KW-1185">Reference proteome</keyword>
<keyword evidence="1" id="KW-0472">Membrane</keyword>
<comment type="caution">
    <text evidence="2">The sequence shown here is derived from an EMBL/GenBank/DDBJ whole genome shotgun (WGS) entry which is preliminary data.</text>
</comment>
<keyword evidence="1" id="KW-0812">Transmembrane</keyword>
<reference evidence="2 3" key="1">
    <citation type="journal article" date="2017" name="PLoS Biol.">
        <title>The sea cucumber genome provides insights into morphological evolution and visceral regeneration.</title>
        <authorList>
            <person name="Zhang X."/>
            <person name="Sun L."/>
            <person name="Yuan J."/>
            <person name="Sun Y."/>
            <person name="Gao Y."/>
            <person name="Zhang L."/>
            <person name="Li S."/>
            <person name="Dai H."/>
            <person name="Hamel J.F."/>
            <person name="Liu C."/>
            <person name="Yu Y."/>
            <person name="Liu S."/>
            <person name="Lin W."/>
            <person name="Guo K."/>
            <person name="Jin S."/>
            <person name="Xu P."/>
            <person name="Storey K.B."/>
            <person name="Huan P."/>
            <person name="Zhang T."/>
            <person name="Zhou Y."/>
            <person name="Zhang J."/>
            <person name="Lin C."/>
            <person name="Li X."/>
            <person name="Xing L."/>
            <person name="Huo D."/>
            <person name="Sun M."/>
            <person name="Wang L."/>
            <person name="Mercier A."/>
            <person name="Li F."/>
            <person name="Yang H."/>
            <person name="Xiang J."/>
        </authorList>
    </citation>
    <scope>NUCLEOTIDE SEQUENCE [LARGE SCALE GENOMIC DNA]</scope>
    <source>
        <strain evidence="2">Shaxun</strain>
        <tissue evidence="2">Muscle</tissue>
    </source>
</reference>
<gene>
    <name evidence="2" type="ORF">BSL78_27862</name>
</gene>
<dbReference type="EMBL" id="MRZV01001931">
    <property type="protein sequence ID" value="PIK35312.1"/>
    <property type="molecule type" value="Genomic_DNA"/>
</dbReference>
<evidence type="ECO:0000256" key="1">
    <source>
        <dbReference type="SAM" id="Phobius"/>
    </source>
</evidence>
<dbReference type="SUPFAM" id="SSF63825">
    <property type="entry name" value="YWTD domain"/>
    <property type="match status" value="1"/>
</dbReference>
<organism evidence="2 3">
    <name type="scientific">Stichopus japonicus</name>
    <name type="common">Sea cucumber</name>
    <dbReference type="NCBI Taxonomy" id="307972"/>
    <lineage>
        <taxon>Eukaryota</taxon>
        <taxon>Metazoa</taxon>
        <taxon>Echinodermata</taxon>
        <taxon>Eleutherozoa</taxon>
        <taxon>Echinozoa</taxon>
        <taxon>Holothuroidea</taxon>
        <taxon>Aspidochirotacea</taxon>
        <taxon>Aspidochirotida</taxon>
        <taxon>Stichopodidae</taxon>
        <taxon>Apostichopus</taxon>
    </lineage>
</organism>